<accession>A0A6J7ERV6</accession>
<dbReference type="PROSITE" id="PS50005">
    <property type="entry name" value="TPR"/>
    <property type="match status" value="1"/>
</dbReference>
<dbReference type="SUPFAM" id="SSF48452">
    <property type="entry name" value="TPR-like"/>
    <property type="match status" value="1"/>
</dbReference>
<evidence type="ECO:0000313" key="2">
    <source>
        <dbReference type="EMBL" id="CAB4883920.1"/>
    </source>
</evidence>
<feature type="compositionally biased region" description="Basic and acidic residues" evidence="1">
    <location>
        <begin position="39"/>
        <end position="56"/>
    </location>
</feature>
<feature type="compositionally biased region" description="Basic residues" evidence="1">
    <location>
        <begin position="279"/>
        <end position="293"/>
    </location>
</feature>
<gene>
    <name evidence="2" type="ORF">UFOPK3427_01815</name>
</gene>
<evidence type="ECO:0000256" key="1">
    <source>
        <dbReference type="SAM" id="MobiDB-lite"/>
    </source>
</evidence>
<dbReference type="EMBL" id="CAFBLT010000004">
    <property type="protein sequence ID" value="CAB4883920.1"/>
    <property type="molecule type" value="Genomic_DNA"/>
</dbReference>
<feature type="region of interest" description="Disordered" evidence="1">
    <location>
        <begin position="1"/>
        <end position="66"/>
    </location>
</feature>
<dbReference type="AlphaFoldDB" id="A0A6J7ERV6"/>
<organism evidence="2">
    <name type="scientific">freshwater metagenome</name>
    <dbReference type="NCBI Taxonomy" id="449393"/>
    <lineage>
        <taxon>unclassified sequences</taxon>
        <taxon>metagenomes</taxon>
        <taxon>ecological metagenomes</taxon>
    </lineage>
</organism>
<proteinExistence type="predicted"/>
<sequence>MPKNWGSVARRGAHLVRSESPKAKNPAPVPSAPQEPQDEWIRVDGQDKSSPEADAPKRHRAAADVPGDVAAAIRRSASDATSYRRERLVEQMGKAAEAYTRHRYEEAARSAGRLAGEVPDVPEVRELAGLAAYRSGRWRPGATHLEAYRTMKGDGQYIPIEMDCQRGIGRVRSVSTLFELLRQESPSPDVLAEGRLVLAGSLADRGKLGEAIELLESNGASKPRRNPGERHLRQWYVLGDLYDRSGDVPRARILFSMVAESDPNAYDVTSRLKDIGPTRKPRQRKKSGGKRTA</sequence>
<protein>
    <submittedName>
        <fullName evidence="2">Unannotated protein</fullName>
    </submittedName>
</protein>
<feature type="region of interest" description="Disordered" evidence="1">
    <location>
        <begin position="269"/>
        <end position="293"/>
    </location>
</feature>
<dbReference type="InterPro" id="IPR011990">
    <property type="entry name" value="TPR-like_helical_dom_sf"/>
</dbReference>
<name>A0A6J7ERV6_9ZZZZ</name>
<dbReference type="InterPro" id="IPR019734">
    <property type="entry name" value="TPR_rpt"/>
</dbReference>
<reference evidence="2" key="1">
    <citation type="submission" date="2020-05" db="EMBL/GenBank/DDBJ databases">
        <authorList>
            <person name="Chiriac C."/>
            <person name="Salcher M."/>
            <person name="Ghai R."/>
            <person name="Kavagutti S V."/>
        </authorList>
    </citation>
    <scope>NUCLEOTIDE SEQUENCE</scope>
</reference>
<dbReference type="Gene3D" id="1.25.40.10">
    <property type="entry name" value="Tetratricopeptide repeat domain"/>
    <property type="match status" value="1"/>
</dbReference>